<dbReference type="Proteomes" id="UP000075901">
    <property type="component" value="Unassembled WGS sequence"/>
</dbReference>
<evidence type="ECO:0000313" key="2">
    <source>
        <dbReference type="EnsemblMetazoa" id="AMAM023691-PA"/>
    </source>
</evidence>
<evidence type="ECO:0000313" key="3">
    <source>
        <dbReference type="Proteomes" id="UP000075901"/>
    </source>
</evidence>
<feature type="compositionally biased region" description="Low complexity" evidence="1">
    <location>
        <begin position="290"/>
        <end position="303"/>
    </location>
</feature>
<feature type="compositionally biased region" description="Polar residues" evidence="1">
    <location>
        <begin position="226"/>
        <end position="271"/>
    </location>
</feature>
<evidence type="ECO:0000256" key="1">
    <source>
        <dbReference type="SAM" id="MobiDB-lite"/>
    </source>
</evidence>
<protein>
    <submittedName>
        <fullName evidence="2">Uncharacterized protein</fullName>
    </submittedName>
</protein>
<feature type="region of interest" description="Disordered" evidence="1">
    <location>
        <begin position="112"/>
        <end position="341"/>
    </location>
</feature>
<proteinExistence type="predicted"/>
<dbReference type="EnsemblMetazoa" id="AMAM023691-RA">
    <property type="protein sequence ID" value="AMAM023691-PA"/>
    <property type="gene ID" value="AMAM023691"/>
</dbReference>
<feature type="compositionally biased region" description="Low complexity" evidence="1">
    <location>
        <begin position="272"/>
        <end position="281"/>
    </location>
</feature>
<accession>A0A182TBU3</accession>
<reference evidence="3" key="1">
    <citation type="submission" date="2013-09" db="EMBL/GenBank/DDBJ databases">
        <title>The Genome Sequence of Anopheles maculatus species B.</title>
        <authorList>
            <consortium name="The Broad Institute Genomics Platform"/>
            <person name="Neafsey D.E."/>
            <person name="Besansky N."/>
            <person name="Howell P."/>
            <person name="Walton C."/>
            <person name="Young S.K."/>
            <person name="Zeng Q."/>
            <person name="Gargeya S."/>
            <person name="Fitzgerald M."/>
            <person name="Haas B."/>
            <person name="Abouelleil A."/>
            <person name="Allen A.W."/>
            <person name="Alvarado L."/>
            <person name="Arachchi H.M."/>
            <person name="Berlin A.M."/>
            <person name="Chapman S.B."/>
            <person name="Gainer-Dewar J."/>
            <person name="Goldberg J."/>
            <person name="Griggs A."/>
            <person name="Gujja S."/>
            <person name="Hansen M."/>
            <person name="Howarth C."/>
            <person name="Imamovic A."/>
            <person name="Ireland A."/>
            <person name="Larimer J."/>
            <person name="McCowan C."/>
            <person name="Murphy C."/>
            <person name="Pearson M."/>
            <person name="Poon T.W."/>
            <person name="Priest M."/>
            <person name="Roberts A."/>
            <person name="Saif S."/>
            <person name="Shea T."/>
            <person name="Sisk P."/>
            <person name="Sykes S."/>
            <person name="Wortman J."/>
            <person name="Nusbaum C."/>
            <person name="Birren B."/>
        </authorList>
    </citation>
    <scope>NUCLEOTIDE SEQUENCE [LARGE SCALE GENOMIC DNA]</scope>
    <source>
        <strain evidence="3">maculatus3</strain>
    </source>
</reference>
<name>A0A182TBU3_9DIPT</name>
<feature type="compositionally biased region" description="Acidic residues" evidence="1">
    <location>
        <begin position="326"/>
        <end position="341"/>
    </location>
</feature>
<reference evidence="2" key="2">
    <citation type="submission" date="2020-05" db="UniProtKB">
        <authorList>
            <consortium name="EnsemblMetazoa"/>
        </authorList>
    </citation>
    <scope>IDENTIFICATION</scope>
    <source>
        <strain evidence="2">maculatus3</strain>
    </source>
</reference>
<keyword evidence="3" id="KW-1185">Reference proteome</keyword>
<organism evidence="2 3">
    <name type="scientific">Anopheles maculatus</name>
    <dbReference type="NCBI Taxonomy" id="74869"/>
    <lineage>
        <taxon>Eukaryota</taxon>
        <taxon>Metazoa</taxon>
        <taxon>Ecdysozoa</taxon>
        <taxon>Arthropoda</taxon>
        <taxon>Hexapoda</taxon>
        <taxon>Insecta</taxon>
        <taxon>Pterygota</taxon>
        <taxon>Neoptera</taxon>
        <taxon>Endopterygota</taxon>
        <taxon>Diptera</taxon>
        <taxon>Nematocera</taxon>
        <taxon>Culicoidea</taxon>
        <taxon>Culicidae</taxon>
        <taxon>Anophelinae</taxon>
        <taxon>Anopheles</taxon>
        <taxon>Anopheles maculatus group</taxon>
    </lineage>
</organism>
<dbReference type="VEuPathDB" id="VectorBase:AMAM023691"/>
<feature type="compositionally biased region" description="Basic and acidic residues" evidence="1">
    <location>
        <begin position="138"/>
        <end position="148"/>
    </location>
</feature>
<sequence>MPFPIVRPNPSAYHRTGPSIGSSVGGIMAGFVSSTGTPNAISRSSTSTTVLDNSQIMHPNVAASAYEMNWMNLGAENYDEMAGPSGYGAGSNQFGNEYGSGSGGILVQLGDMQNSSQNPEGFGNDAPSPFFQPLPLDATKKRADHQYSTDDEEFEEVGTSDNEGVSVTLEQSNTTSSMMPPQSEDDSQQAAEAMVQLSGAQYYNAAQDDTMEIDPNYDPSDFLGMSNRQQTSDAGRNETSNQPSSETNYSIDQSNQNSEYSQDSRQVSEATDQQQFDQQLDTNLAADSGSQQQPQSSALPALQTLHSDLAISDSDDEKSNLQMDEVRDENDDNDEGGDLWF</sequence>
<feature type="compositionally biased region" description="Acidic residues" evidence="1">
    <location>
        <begin position="149"/>
        <end position="158"/>
    </location>
</feature>
<feature type="compositionally biased region" description="Polar residues" evidence="1">
    <location>
        <begin position="159"/>
        <end position="180"/>
    </location>
</feature>
<dbReference type="AlphaFoldDB" id="A0A182TBU3"/>